<evidence type="ECO:0000313" key="7">
    <source>
        <dbReference type="Proteomes" id="UP000295008"/>
    </source>
</evidence>
<sequence>MRITNNMMTAKAVWNLNQNLERLSEAQERASTQSKIQLPSDDPVVATRAIKYRNYVAKAEQYQKNVENAASWQEVTDSALSDLGDIIKRLKELTVQASSDTLSDSDKVAIQEEVGELKEQVVDVMNTSYAGRYIFAGYDTDEAPYAIESTAAGDKVTFKGQYLSLGGPTSTEVSESDFTDFCTSNADQMYQSEAAQTIKYNIGFGSQIAVNVEGQDVTGQGTGTNIFDSIDKLLLGLDGATSYQTAEIDNSADPATVTVETHDLNLDDVLTDLDADYERVLNARADLGARMNYVSMAKTRISNDVETYTTLMSNNEDVDVAEASIDLTSAEYVYEVSLTVGAKVIGKSLVDFLT</sequence>
<dbReference type="Pfam" id="PF00700">
    <property type="entry name" value="Flagellin_C"/>
    <property type="match status" value="1"/>
</dbReference>
<reference evidence="6 7" key="1">
    <citation type="submission" date="2019-03" db="EMBL/GenBank/DDBJ databases">
        <title>Genomic Encyclopedia of Type Strains, Phase IV (KMG-IV): sequencing the most valuable type-strain genomes for metagenomic binning, comparative biology and taxonomic classification.</title>
        <authorList>
            <person name="Goeker M."/>
        </authorList>
    </citation>
    <scope>NUCLEOTIDE SEQUENCE [LARGE SCALE GENOMIC DNA]</scope>
    <source>
        <strain evidence="6 7">LX-B</strain>
    </source>
</reference>
<feature type="domain" description="Flagellin N-terminal" evidence="4">
    <location>
        <begin position="3"/>
        <end position="140"/>
    </location>
</feature>
<keyword evidence="6" id="KW-0282">Flagellum</keyword>
<dbReference type="Proteomes" id="UP000295008">
    <property type="component" value="Unassembled WGS sequence"/>
</dbReference>
<dbReference type="GO" id="GO:0005198">
    <property type="term" value="F:structural molecule activity"/>
    <property type="evidence" value="ECO:0007669"/>
    <property type="project" value="InterPro"/>
</dbReference>
<evidence type="ECO:0000256" key="2">
    <source>
        <dbReference type="ARBA" id="ARBA00005709"/>
    </source>
</evidence>
<dbReference type="InterPro" id="IPR013384">
    <property type="entry name" value="Flagell_FlgL"/>
</dbReference>
<dbReference type="InterPro" id="IPR046358">
    <property type="entry name" value="Flagellin_C"/>
</dbReference>
<comment type="caution">
    <text evidence="6">The sequence shown here is derived from an EMBL/GenBank/DDBJ whole genome shotgun (WGS) entry which is preliminary data.</text>
</comment>
<name>A0A4R1QWL0_HYDET</name>
<dbReference type="EMBL" id="SLUN01000044">
    <property type="protein sequence ID" value="TCL57883.1"/>
    <property type="molecule type" value="Genomic_DNA"/>
</dbReference>
<evidence type="ECO:0000259" key="4">
    <source>
        <dbReference type="Pfam" id="PF00669"/>
    </source>
</evidence>
<dbReference type="AlphaFoldDB" id="A0A4R1QWL0"/>
<dbReference type="PANTHER" id="PTHR42792">
    <property type="entry name" value="FLAGELLIN"/>
    <property type="match status" value="1"/>
</dbReference>
<evidence type="ECO:0000256" key="3">
    <source>
        <dbReference type="ARBA" id="ARBA00023143"/>
    </source>
</evidence>
<organism evidence="6 7">
    <name type="scientific">Hydrogenispora ethanolica</name>
    <dbReference type="NCBI Taxonomy" id="1082276"/>
    <lineage>
        <taxon>Bacteria</taxon>
        <taxon>Bacillati</taxon>
        <taxon>Bacillota</taxon>
        <taxon>Hydrogenispora</taxon>
    </lineage>
</organism>
<protein>
    <submittedName>
        <fullName evidence="6">Flagellar hook-associated protein 3 FlgL</fullName>
    </submittedName>
</protein>
<comment type="similarity">
    <text evidence="2">Belongs to the bacterial flagellin family.</text>
</comment>
<dbReference type="GO" id="GO:0009424">
    <property type="term" value="C:bacterial-type flagellum hook"/>
    <property type="evidence" value="ECO:0007669"/>
    <property type="project" value="InterPro"/>
</dbReference>
<dbReference type="PANTHER" id="PTHR42792:SF1">
    <property type="entry name" value="FLAGELLAR HOOK-ASSOCIATED PROTEIN 3"/>
    <property type="match status" value="1"/>
</dbReference>
<evidence type="ECO:0000256" key="1">
    <source>
        <dbReference type="ARBA" id="ARBA00004365"/>
    </source>
</evidence>
<evidence type="ECO:0000313" key="6">
    <source>
        <dbReference type="EMBL" id="TCL57883.1"/>
    </source>
</evidence>
<dbReference type="NCBIfam" id="TIGR02550">
    <property type="entry name" value="flagell_flgL"/>
    <property type="match status" value="1"/>
</dbReference>
<comment type="subcellular location">
    <subcellularLocation>
        <location evidence="1">Bacterial flagellum</location>
    </subcellularLocation>
</comment>
<keyword evidence="6" id="KW-0969">Cilium</keyword>
<dbReference type="GO" id="GO:0071973">
    <property type="term" value="P:bacterial-type flagellum-dependent cell motility"/>
    <property type="evidence" value="ECO:0007669"/>
    <property type="project" value="InterPro"/>
</dbReference>
<dbReference type="RefSeq" id="WP_132016998.1">
    <property type="nucleotide sequence ID" value="NZ_SLUN01000044.1"/>
</dbReference>
<dbReference type="SUPFAM" id="SSF64518">
    <property type="entry name" value="Phase 1 flagellin"/>
    <property type="match status" value="1"/>
</dbReference>
<keyword evidence="7" id="KW-1185">Reference proteome</keyword>
<dbReference type="Gene3D" id="1.20.1330.10">
    <property type="entry name" value="f41 fragment of flagellin, N-terminal domain"/>
    <property type="match status" value="1"/>
</dbReference>
<evidence type="ECO:0000259" key="5">
    <source>
        <dbReference type="Pfam" id="PF00700"/>
    </source>
</evidence>
<dbReference type="Pfam" id="PF00669">
    <property type="entry name" value="Flagellin_N"/>
    <property type="match status" value="1"/>
</dbReference>
<dbReference type="InterPro" id="IPR001029">
    <property type="entry name" value="Flagellin_N"/>
</dbReference>
<accession>A0A4R1QWL0</accession>
<feature type="domain" description="Flagellin C-terminal" evidence="5">
    <location>
        <begin position="274"/>
        <end position="351"/>
    </location>
</feature>
<dbReference type="InterPro" id="IPR001492">
    <property type="entry name" value="Flagellin"/>
</dbReference>
<gene>
    <name evidence="6" type="ORF">EDC14_104432</name>
</gene>
<keyword evidence="3" id="KW-0975">Bacterial flagellum</keyword>
<proteinExistence type="inferred from homology"/>
<keyword evidence="6" id="KW-0966">Cell projection</keyword>
<dbReference type="OrthoDB" id="9758307at2"/>